<sequence length="239" mass="27501">MIPKVIHYCWFGGNPLPESARQCIASWRKYMPGYEIKEWNESNFDVASIAYTREAYRLKKYAFVSDYARFCILYREGGLYFDTDVELIAPLHDIVERGPFMGCEARQDGHDAGGSCIVAPGLGLGAPAGLELYGHIIDWYRSHHFVTWDGKFTGTVVDVVSNLLASLPARQLENGLRQVGDIFIYPPEYFCPKNYFTGELHITPATRSIHHYAATWVDHRTLWQRLVKRVNFIRARYRL</sequence>
<dbReference type="Pfam" id="PF04488">
    <property type="entry name" value="Gly_transf_sug"/>
    <property type="match status" value="1"/>
</dbReference>
<dbReference type="GO" id="GO:0051999">
    <property type="term" value="P:mannosyl-inositol phosphorylceramide biosynthetic process"/>
    <property type="evidence" value="ECO:0007669"/>
    <property type="project" value="TreeGrafter"/>
</dbReference>
<dbReference type="Proteomes" id="UP000483362">
    <property type="component" value="Unassembled WGS sequence"/>
</dbReference>
<proteinExistence type="predicted"/>
<dbReference type="GO" id="GO:0000030">
    <property type="term" value="F:mannosyltransferase activity"/>
    <property type="evidence" value="ECO:0007669"/>
    <property type="project" value="TreeGrafter"/>
</dbReference>
<dbReference type="EMBL" id="VULT01000007">
    <property type="protein sequence ID" value="MSS17239.1"/>
    <property type="molecule type" value="Genomic_DNA"/>
</dbReference>
<dbReference type="GO" id="GO:0016020">
    <property type="term" value="C:membrane"/>
    <property type="evidence" value="ECO:0007669"/>
    <property type="project" value="GOC"/>
</dbReference>
<dbReference type="InterPro" id="IPR051706">
    <property type="entry name" value="Glycosyltransferase_domain"/>
</dbReference>
<accession>A0A6L5XA10</accession>
<keyword evidence="1 2" id="KW-0808">Transferase</keyword>
<dbReference type="AlphaFoldDB" id="A0A6L5XA10"/>
<evidence type="ECO:0000256" key="1">
    <source>
        <dbReference type="ARBA" id="ARBA00022679"/>
    </source>
</evidence>
<evidence type="ECO:0000313" key="2">
    <source>
        <dbReference type="EMBL" id="MSS17239.1"/>
    </source>
</evidence>
<organism evidence="2 3">
    <name type="scientific">Sodaliphilus pleomorphus</name>
    <dbReference type="NCBI Taxonomy" id="2606626"/>
    <lineage>
        <taxon>Bacteria</taxon>
        <taxon>Pseudomonadati</taxon>
        <taxon>Bacteroidota</taxon>
        <taxon>Bacteroidia</taxon>
        <taxon>Bacteroidales</taxon>
        <taxon>Muribaculaceae</taxon>
        <taxon>Sodaliphilus</taxon>
    </lineage>
</organism>
<dbReference type="PANTHER" id="PTHR32385">
    <property type="entry name" value="MANNOSYL PHOSPHORYLINOSITOL CERAMIDE SYNTHASE"/>
    <property type="match status" value="1"/>
</dbReference>
<dbReference type="SUPFAM" id="SSF53448">
    <property type="entry name" value="Nucleotide-diphospho-sugar transferases"/>
    <property type="match status" value="1"/>
</dbReference>
<dbReference type="InterPro" id="IPR007577">
    <property type="entry name" value="GlycoTrfase_DXD_sugar-bd_CS"/>
</dbReference>
<evidence type="ECO:0000313" key="3">
    <source>
        <dbReference type="Proteomes" id="UP000483362"/>
    </source>
</evidence>
<keyword evidence="3" id="KW-1185">Reference proteome</keyword>
<dbReference type="Gene3D" id="3.90.550.20">
    <property type="match status" value="1"/>
</dbReference>
<comment type="caution">
    <text evidence="2">The sequence shown here is derived from an EMBL/GenBank/DDBJ whole genome shotgun (WGS) entry which is preliminary data.</text>
</comment>
<name>A0A6L5XA10_9BACT</name>
<dbReference type="InterPro" id="IPR029044">
    <property type="entry name" value="Nucleotide-diphossugar_trans"/>
</dbReference>
<dbReference type="RefSeq" id="WP_154327208.1">
    <property type="nucleotide sequence ID" value="NZ_CP045696.1"/>
</dbReference>
<gene>
    <name evidence="2" type="ORF">FYJ29_05610</name>
</gene>
<reference evidence="2 3" key="1">
    <citation type="submission" date="2019-08" db="EMBL/GenBank/DDBJ databases">
        <title>In-depth cultivation of the pig gut microbiome towards novel bacterial diversity and tailored functional studies.</title>
        <authorList>
            <person name="Wylensek D."/>
            <person name="Hitch T.C.A."/>
            <person name="Clavel T."/>
        </authorList>
    </citation>
    <scope>NUCLEOTIDE SEQUENCE [LARGE SCALE GENOMIC DNA]</scope>
    <source>
        <strain evidence="2 3">Oil-RF-744-WCA-WT-10</strain>
    </source>
</reference>
<protein>
    <submittedName>
        <fullName evidence="2">Glycosyl transferase</fullName>
    </submittedName>
</protein>
<dbReference type="PANTHER" id="PTHR32385:SF15">
    <property type="entry name" value="INOSITOL PHOSPHOCERAMIDE MANNOSYLTRANSFERASE 1"/>
    <property type="match status" value="1"/>
</dbReference>